<keyword evidence="3" id="KW-1185">Reference proteome</keyword>
<protein>
    <submittedName>
        <fullName evidence="2">Uncharacterized protein</fullName>
    </submittedName>
</protein>
<name>A0A7J0D7Q4_9ERIC</name>
<dbReference type="Proteomes" id="UP000585474">
    <property type="component" value="Unassembled WGS sequence"/>
</dbReference>
<dbReference type="EMBL" id="BJWL01000071">
    <property type="protein sequence ID" value="GFS29087.1"/>
    <property type="molecule type" value="Genomic_DNA"/>
</dbReference>
<feature type="compositionally biased region" description="Basic residues" evidence="1">
    <location>
        <begin position="1"/>
        <end position="10"/>
    </location>
</feature>
<sequence length="146" mass="15777">MPPRQARGHARSLTGARGARGIHEEGDGENHQESVMGGGARGNVGDAPLAVFGGAEFMQGVFTAIEQVVKNTMQAIQVPARAANTRATTAMKAFLQLRPPTFKGEPDPLMVEDWLEQVTRALDTILVTEEEFRVLFASYQLQGDAL</sequence>
<proteinExistence type="predicted"/>
<feature type="region of interest" description="Disordered" evidence="1">
    <location>
        <begin position="1"/>
        <end position="40"/>
    </location>
</feature>
<dbReference type="OrthoDB" id="2272416at2759"/>
<organism evidence="2 3">
    <name type="scientific">Actinidia rufa</name>
    <dbReference type="NCBI Taxonomy" id="165716"/>
    <lineage>
        <taxon>Eukaryota</taxon>
        <taxon>Viridiplantae</taxon>
        <taxon>Streptophyta</taxon>
        <taxon>Embryophyta</taxon>
        <taxon>Tracheophyta</taxon>
        <taxon>Spermatophyta</taxon>
        <taxon>Magnoliopsida</taxon>
        <taxon>eudicotyledons</taxon>
        <taxon>Gunneridae</taxon>
        <taxon>Pentapetalae</taxon>
        <taxon>asterids</taxon>
        <taxon>Ericales</taxon>
        <taxon>Actinidiaceae</taxon>
        <taxon>Actinidia</taxon>
    </lineage>
</organism>
<feature type="compositionally biased region" description="Basic and acidic residues" evidence="1">
    <location>
        <begin position="21"/>
        <end position="32"/>
    </location>
</feature>
<dbReference type="AlphaFoldDB" id="A0A7J0D7Q4"/>
<gene>
    <name evidence="2" type="ORF">Acr_00g0005280</name>
</gene>
<evidence type="ECO:0000313" key="3">
    <source>
        <dbReference type="Proteomes" id="UP000585474"/>
    </source>
</evidence>
<comment type="caution">
    <text evidence="2">The sequence shown here is derived from an EMBL/GenBank/DDBJ whole genome shotgun (WGS) entry which is preliminary data.</text>
</comment>
<accession>A0A7J0D7Q4</accession>
<evidence type="ECO:0000313" key="2">
    <source>
        <dbReference type="EMBL" id="GFS29087.1"/>
    </source>
</evidence>
<reference evidence="3" key="1">
    <citation type="submission" date="2019-07" db="EMBL/GenBank/DDBJ databases">
        <title>De Novo Assembly of kiwifruit Actinidia rufa.</title>
        <authorList>
            <person name="Sugita-Konishi S."/>
            <person name="Sato K."/>
            <person name="Mori E."/>
            <person name="Abe Y."/>
            <person name="Kisaki G."/>
            <person name="Hamano K."/>
            <person name="Suezawa K."/>
            <person name="Otani M."/>
            <person name="Fukuda T."/>
            <person name="Manabe T."/>
            <person name="Gomi K."/>
            <person name="Tabuchi M."/>
            <person name="Akimitsu K."/>
            <person name="Kataoka I."/>
        </authorList>
    </citation>
    <scope>NUCLEOTIDE SEQUENCE [LARGE SCALE GENOMIC DNA]</scope>
    <source>
        <strain evidence="3">cv. Fuchu</strain>
    </source>
</reference>
<evidence type="ECO:0000256" key="1">
    <source>
        <dbReference type="SAM" id="MobiDB-lite"/>
    </source>
</evidence>